<protein>
    <submittedName>
        <fullName evidence="1">Uncharacterized protein</fullName>
    </submittedName>
</protein>
<proteinExistence type="predicted"/>
<dbReference type="Proteomes" id="UP000248917">
    <property type="component" value="Unassembled WGS sequence"/>
</dbReference>
<keyword evidence="2" id="KW-1185">Reference proteome</keyword>
<evidence type="ECO:0000313" key="2">
    <source>
        <dbReference type="Proteomes" id="UP000248917"/>
    </source>
</evidence>
<accession>A0A326RI44</accession>
<gene>
    <name evidence="1" type="ORF">CLV31_1371</name>
</gene>
<organism evidence="1 2">
    <name type="scientific">Algoriphagus aquaeductus</name>
    <dbReference type="NCBI Taxonomy" id="475299"/>
    <lineage>
        <taxon>Bacteria</taxon>
        <taxon>Pseudomonadati</taxon>
        <taxon>Bacteroidota</taxon>
        <taxon>Cytophagia</taxon>
        <taxon>Cytophagales</taxon>
        <taxon>Cyclobacteriaceae</taxon>
        <taxon>Algoriphagus</taxon>
    </lineage>
</organism>
<sequence>MKMKLERNEKRSLRRKIQFLKQSHREKFLLKRASILKKRAELLNRFRLNYLPLCMEEDLERYAKYFEEEENKGTNM</sequence>
<name>A0A326RI44_9BACT</name>
<comment type="caution">
    <text evidence="1">The sequence shown here is derived from an EMBL/GenBank/DDBJ whole genome shotgun (WGS) entry which is preliminary data.</text>
</comment>
<dbReference type="EMBL" id="QKTX01000037">
    <property type="protein sequence ID" value="PZV75470.1"/>
    <property type="molecule type" value="Genomic_DNA"/>
</dbReference>
<reference evidence="1 2" key="1">
    <citation type="submission" date="2018-06" db="EMBL/GenBank/DDBJ databases">
        <title>Genomic Encyclopedia of Archaeal and Bacterial Type Strains, Phase II (KMG-II): from individual species to whole genera.</title>
        <authorList>
            <person name="Goeker M."/>
        </authorList>
    </citation>
    <scope>NUCLEOTIDE SEQUENCE [LARGE SCALE GENOMIC DNA]</scope>
    <source>
        <strain evidence="1 2">T4</strain>
    </source>
</reference>
<evidence type="ECO:0000313" key="1">
    <source>
        <dbReference type="EMBL" id="PZV75470.1"/>
    </source>
</evidence>
<dbReference type="AlphaFoldDB" id="A0A326RI44"/>